<dbReference type="Proteomes" id="UP000199312">
    <property type="component" value="Unassembled WGS sequence"/>
</dbReference>
<keyword evidence="3" id="KW-1185">Reference proteome</keyword>
<dbReference type="STRING" id="593133.SAMN04488006_2455"/>
<reference evidence="3" key="1">
    <citation type="submission" date="2016-10" db="EMBL/GenBank/DDBJ databases">
        <authorList>
            <person name="Varghese N."/>
            <person name="Submissions S."/>
        </authorList>
    </citation>
    <scope>NUCLEOTIDE SEQUENCE [LARGE SCALE GENOMIC DNA]</scope>
    <source>
        <strain evidence="3">DSM 24450</strain>
    </source>
</reference>
<dbReference type="AlphaFoldDB" id="A0A1I6RGS6"/>
<dbReference type="RefSeq" id="WP_090227144.1">
    <property type="nucleotide sequence ID" value="NZ_FOZP01000006.1"/>
</dbReference>
<feature type="chain" id="PRO_5011717096" description="Lipoprotein" evidence="1">
    <location>
        <begin position="23"/>
        <end position="64"/>
    </location>
</feature>
<dbReference type="PROSITE" id="PS51257">
    <property type="entry name" value="PROKAR_LIPOPROTEIN"/>
    <property type="match status" value="1"/>
</dbReference>
<evidence type="ECO:0000313" key="2">
    <source>
        <dbReference type="EMBL" id="SFS63917.1"/>
    </source>
</evidence>
<evidence type="ECO:0000313" key="3">
    <source>
        <dbReference type="Proteomes" id="UP000199312"/>
    </source>
</evidence>
<evidence type="ECO:0008006" key="4">
    <source>
        <dbReference type="Google" id="ProtNLM"/>
    </source>
</evidence>
<accession>A0A1I6RGS6</accession>
<keyword evidence="1" id="KW-0732">Signal</keyword>
<evidence type="ECO:0000256" key="1">
    <source>
        <dbReference type="SAM" id="SignalP"/>
    </source>
</evidence>
<name>A0A1I6RGS6_9FLAO</name>
<organism evidence="2 3">
    <name type="scientific">Lutibacter maritimus</name>
    <dbReference type="NCBI Taxonomy" id="593133"/>
    <lineage>
        <taxon>Bacteria</taxon>
        <taxon>Pseudomonadati</taxon>
        <taxon>Bacteroidota</taxon>
        <taxon>Flavobacteriia</taxon>
        <taxon>Flavobacteriales</taxon>
        <taxon>Flavobacteriaceae</taxon>
        <taxon>Lutibacter</taxon>
    </lineage>
</organism>
<sequence>MKQIKFLIAVALVSVFAFSCKEAPKEEAVEEVVVEETAPVVEEVEVAVDTTAAAVEEVVEEVQQ</sequence>
<protein>
    <recommendedName>
        <fullName evidence="4">Lipoprotein</fullName>
    </recommendedName>
</protein>
<dbReference type="EMBL" id="FOZP01000006">
    <property type="protein sequence ID" value="SFS63917.1"/>
    <property type="molecule type" value="Genomic_DNA"/>
</dbReference>
<gene>
    <name evidence="2" type="ORF">SAMN04488006_2455</name>
</gene>
<feature type="signal peptide" evidence="1">
    <location>
        <begin position="1"/>
        <end position="22"/>
    </location>
</feature>
<proteinExistence type="predicted"/>